<reference evidence="3" key="1">
    <citation type="submission" date="2021-06" db="EMBL/GenBank/DDBJ databases">
        <authorList>
            <person name="Hodson N. C."/>
            <person name="Mongue J. A."/>
            <person name="Jaron S. K."/>
        </authorList>
    </citation>
    <scope>NUCLEOTIDE SEQUENCE</scope>
</reference>
<dbReference type="AlphaFoldDB" id="A0A8J2KZQ8"/>
<feature type="non-terminal residue" evidence="3">
    <location>
        <position position="1"/>
    </location>
</feature>
<keyword evidence="4" id="KW-1185">Reference proteome</keyword>
<protein>
    <recommendedName>
        <fullName evidence="2">Fibronectin type III domain-containing protein</fullName>
    </recommendedName>
</protein>
<keyword evidence="1" id="KW-1133">Transmembrane helix</keyword>
<sequence>MYAEKDYQSPINGIEKKQRLCDSLYKIVKTVPHNLCYVVMDNLVPSTDYRIAVASKSGGVKRRSNKIYFRTLMEVEDNQTSESKREEGTRIRTGLKLPNVRLVEISLVVMALILWAGAIVLFFHRWGKIRMLLPYQPQYKEMKPNGSSTCTNCSMTPHHQ</sequence>
<feature type="domain" description="Fibronectin type III" evidence="2">
    <location>
        <begin position="100"/>
        <end position="155"/>
    </location>
</feature>
<evidence type="ECO:0000313" key="4">
    <source>
        <dbReference type="Proteomes" id="UP000708208"/>
    </source>
</evidence>
<dbReference type="PANTHER" id="PTHR21104">
    <property type="entry name" value="FIBRONECTIN TYPE III DOMAIN-CONTAINING PROTEIN"/>
    <property type="match status" value="1"/>
</dbReference>
<evidence type="ECO:0000313" key="3">
    <source>
        <dbReference type="EMBL" id="CAG7734891.1"/>
    </source>
</evidence>
<feature type="transmembrane region" description="Helical" evidence="1">
    <location>
        <begin position="105"/>
        <end position="123"/>
    </location>
</feature>
<gene>
    <name evidence="3" type="ORF">AFUS01_LOCUS23254</name>
</gene>
<dbReference type="PANTHER" id="PTHR21104:SF2">
    <property type="entry name" value="FIBRONECTIN TYPE-III DOMAIN-CONTAINING PROTEIN"/>
    <property type="match status" value="1"/>
</dbReference>
<organism evidence="3 4">
    <name type="scientific">Allacma fusca</name>
    <dbReference type="NCBI Taxonomy" id="39272"/>
    <lineage>
        <taxon>Eukaryota</taxon>
        <taxon>Metazoa</taxon>
        <taxon>Ecdysozoa</taxon>
        <taxon>Arthropoda</taxon>
        <taxon>Hexapoda</taxon>
        <taxon>Collembola</taxon>
        <taxon>Symphypleona</taxon>
        <taxon>Sminthuridae</taxon>
        <taxon>Allacma</taxon>
    </lineage>
</organism>
<comment type="caution">
    <text evidence="3">The sequence shown here is derived from an EMBL/GenBank/DDBJ whole genome shotgun (WGS) entry which is preliminary data.</text>
</comment>
<proteinExistence type="predicted"/>
<dbReference type="EMBL" id="CAJVCH010278279">
    <property type="protein sequence ID" value="CAG7734891.1"/>
    <property type="molecule type" value="Genomic_DNA"/>
</dbReference>
<dbReference type="Pfam" id="PF16066">
    <property type="entry name" value="DUF4808"/>
    <property type="match status" value="1"/>
</dbReference>
<dbReference type="Proteomes" id="UP000708208">
    <property type="component" value="Unassembled WGS sequence"/>
</dbReference>
<evidence type="ECO:0000259" key="2">
    <source>
        <dbReference type="Pfam" id="PF16066"/>
    </source>
</evidence>
<accession>A0A8J2KZQ8</accession>
<name>A0A8J2KZQ8_9HEXA</name>
<dbReference type="OrthoDB" id="9949424at2759"/>
<dbReference type="InterPro" id="IPR032073">
    <property type="entry name" value="FNDC5_C"/>
</dbReference>
<evidence type="ECO:0000256" key="1">
    <source>
        <dbReference type="SAM" id="Phobius"/>
    </source>
</evidence>
<keyword evidence="1" id="KW-0472">Membrane</keyword>
<keyword evidence="1" id="KW-0812">Transmembrane</keyword>